<dbReference type="Proteomes" id="UP000604473">
    <property type="component" value="Unassembled WGS sequence"/>
</dbReference>
<reference evidence="1 2" key="1">
    <citation type="submission" date="2021-01" db="EMBL/GenBank/DDBJ databases">
        <title>Draft genomes of Rhodovulum sulfidophilum.</title>
        <authorList>
            <person name="Guzman M.S."/>
        </authorList>
    </citation>
    <scope>NUCLEOTIDE SEQUENCE [LARGE SCALE GENOMIC DNA]</scope>
    <source>
        <strain evidence="1 2">AB35</strain>
    </source>
</reference>
<name>A0ABS1RXF2_RHOSU</name>
<keyword evidence="2" id="KW-1185">Reference proteome</keyword>
<organism evidence="1 2">
    <name type="scientific">Rhodovulum sulfidophilum</name>
    <name type="common">Rhodobacter sulfidophilus</name>
    <dbReference type="NCBI Taxonomy" id="35806"/>
    <lineage>
        <taxon>Bacteria</taxon>
        <taxon>Pseudomonadati</taxon>
        <taxon>Pseudomonadota</taxon>
        <taxon>Alphaproteobacteria</taxon>
        <taxon>Rhodobacterales</taxon>
        <taxon>Paracoccaceae</taxon>
        <taxon>Rhodovulum</taxon>
    </lineage>
</organism>
<proteinExistence type="predicted"/>
<gene>
    <name evidence="1" type="ORF">JMM60_18620</name>
</gene>
<evidence type="ECO:0000313" key="2">
    <source>
        <dbReference type="Proteomes" id="UP000604473"/>
    </source>
</evidence>
<protein>
    <submittedName>
        <fullName evidence="1">Uncharacterized protein</fullName>
    </submittedName>
</protein>
<dbReference type="RefSeq" id="WP_202258518.1">
    <property type="nucleotide sequence ID" value="NZ_JAESJI010000003.1"/>
</dbReference>
<accession>A0ABS1RXF2</accession>
<evidence type="ECO:0000313" key="1">
    <source>
        <dbReference type="EMBL" id="MBL3610776.1"/>
    </source>
</evidence>
<comment type="caution">
    <text evidence="1">The sequence shown here is derived from an EMBL/GenBank/DDBJ whole genome shotgun (WGS) entry which is preliminary data.</text>
</comment>
<sequence>MRPMHPILFNRVMRLPSSLRSEVLEYAGAASLADDQIKSLLDDICDMIEKEGQTGTGTCLPERLYAA</sequence>
<dbReference type="EMBL" id="JAESJJ010000034">
    <property type="protein sequence ID" value="MBL3610776.1"/>
    <property type="molecule type" value="Genomic_DNA"/>
</dbReference>